<feature type="compositionally biased region" description="Acidic residues" evidence="10">
    <location>
        <begin position="435"/>
        <end position="449"/>
    </location>
</feature>
<evidence type="ECO:0000256" key="8">
    <source>
        <dbReference type="ARBA" id="ARBA00023273"/>
    </source>
</evidence>
<keyword evidence="12" id="KW-1185">Reference proteome</keyword>
<dbReference type="AlphaFoldDB" id="A0A7G2CI19"/>
<protein>
    <recommendedName>
        <fullName evidence="13">Cilia- and flagella-associated protein 43</fullName>
    </recommendedName>
</protein>
<dbReference type="PANTHER" id="PTHR14885">
    <property type="entry name" value="CILIA- AND FLAGELLA-ASSOCIATED PROTEIN 43-RELATED"/>
    <property type="match status" value="1"/>
</dbReference>
<dbReference type="Proteomes" id="UP000515908">
    <property type="component" value="Chromosome 13"/>
</dbReference>
<keyword evidence="3" id="KW-0963">Cytoplasm</keyword>
<evidence type="ECO:0000256" key="10">
    <source>
        <dbReference type="SAM" id="MobiDB-lite"/>
    </source>
</evidence>
<feature type="coiled-coil region" evidence="9">
    <location>
        <begin position="719"/>
        <end position="767"/>
    </location>
</feature>
<comment type="subcellular location">
    <subcellularLocation>
        <location evidence="1">Cell projection</location>
        <location evidence="1">Cilium</location>
    </subcellularLocation>
    <subcellularLocation>
        <location evidence="2">Cytoplasm</location>
        <location evidence="2">Cytoskeleton</location>
    </subcellularLocation>
</comment>
<dbReference type="GO" id="GO:0005856">
    <property type="term" value="C:cytoskeleton"/>
    <property type="evidence" value="ECO:0007669"/>
    <property type="project" value="UniProtKB-SubCell"/>
</dbReference>
<keyword evidence="5" id="KW-0677">Repeat</keyword>
<feature type="coiled-coil region" evidence="9">
    <location>
        <begin position="1104"/>
        <end position="1135"/>
    </location>
</feature>
<evidence type="ECO:0000256" key="7">
    <source>
        <dbReference type="ARBA" id="ARBA00023212"/>
    </source>
</evidence>
<dbReference type="SUPFAM" id="SSF50978">
    <property type="entry name" value="WD40 repeat-like"/>
    <property type="match status" value="1"/>
</dbReference>
<feature type="region of interest" description="Disordered" evidence="10">
    <location>
        <begin position="666"/>
        <end position="703"/>
    </location>
</feature>
<keyword evidence="4" id="KW-0853">WD repeat</keyword>
<reference evidence="11 12" key="1">
    <citation type="submission" date="2020-08" db="EMBL/GenBank/DDBJ databases">
        <authorList>
            <person name="Newling K."/>
            <person name="Davey J."/>
            <person name="Forrester S."/>
        </authorList>
    </citation>
    <scope>NUCLEOTIDE SEQUENCE [LARGE SCALE GENOMIC DNA]</scope>
    <source>
        <strain evidence="12">Crithidia deanei Carvalho (ATCC PRA-265)</strain>
    </source>
</reference>
<evidence type="ECO:0000256" key="5">
    <source>
        <dbReference type="ARBA" id="ARBA00022737"/>
    </source>
</evidence>
<gene>
    <name evidence="11" type="ORF">ADEAN_000690100</name>
</gene>
<evidence type="ECO:0000256" key="1">
    <source>
        <dbReference type="ARBA" id="ARBA00004138"/>
    </source>
</evidence>
<feature type="coiled-coil region" evidence="9">
    <location>
        <begin position="1050"/>
        <end position="1077"/>
    </location>
</feature>
<feature type="region of interest" description="Disordered" evidence="10">
    <location>
        <begin position="435"/>
        <end position="508"/>
    </location>
</feature>
<keyword evidence="8" id="KW-0966">Cell projection</keyword>
<accession>A0A7G2CI19</accession>
<evidence type="ECO:0000256" key="4">
    <source>
        <dbReference type="ARBA" id="ARBA00022574"/>
    </source>
</evidence>
<dbReference type="EMBL" id="LR877157">
    <property type="protein sequence ID" value="CAD2219396.1"/>
    <property type="molecule type" value="Genomic_DNA"/>
</dbReference>
<dbReference type="PANTHER" id="PTHR14885:SF3">
    <property type="entry name" value="CILIA- AND FLAGELLA-ASSOCIATED PROTEIN 44"/>
    <property type="match status" value="1"/>
</dbReference>
<evidence type="ECO:0000256" key="3">
    <source>
        <dbReference type="ARBA" id="ARBA00022490"/>
    </source>
</evidence>
<keyword evidence="7" id="KW-0206">Cytoskeleton</keyword>
<feature type="compositionally biased region" description="Basic and acidic residues" evidence="10">
    <location>
        <begin position="492"/>
        <end position="508"/>
    </location>
</feature>
<dbReference type="GO" id="GO:0005929">
    <property type="term" value="C:cilium"/>
    <property type="evidence" value="ECO:0007669"/>
    <property type="project" value="UniProtKB-SubCell"/>
</dbReference>
<evidence type="ECO:0000313" key="11">
    <source>
        <dbReference type="EMBL" id="CAD2219396.1"/>
    </source>
</evidence>
<evidence type="ECO:0008006" key="13">
    <source>
        <dbReference type="Google" id="ProtNLM"/>
    </source>
</evidence>
<feature type="coiled-coil region" evidence="9">
    <location>
        <begin position="1186"/>
        <end position="1213"/>
    </location>
</feature>
<proteinExistence type="predicted"/>
<evidence type="ECO:0000256" key="2">
    <source>
        <dbReference type="ARBA" id="ARBA00004245"/>
    </source>
</evidence>
<evidence type="ECO:0000256" key="9">
    <source>
        <dbReference type="SAM" id="Coils"/>
    </source>
</evidence>
<dbReference type="VEuPathDB" id="TriTrypDB:ADEAN_000690100"/>
<sequence>MTAVCVSPDEKFVCTLSENQTVFFFERTATCSLSPLGFCTTPLAAPLCIAWDVVGEGCLVGYKSGQLLAIPLPKEGAVDTAVSFEFECQYSLVGIRQRKLPPPVDEDDLFDVEGEDILEEKDDGPWAVQSILRVGDQYCIAMEKEELAYLYSCHIRYPGAVALPPLPPTGVEPPDYVEEPGENICYRDKLPLTVCRTLQPHTVTIVCSNGFVLVRDLEQLQTISVAGQAHDSTYFRQMTGLHISFDGSMIVSSGLDGLVVAQQVDGRPLPQVQARAVAPVRARVVEEAPPAVEAAVLSIQEQKEQDDKAKAEAAKQAIIDSFLKEIDGVHKEFTNILETNNSLPKGFQLSHAELRLDDQIEQYLQSEKEERVREARQGLLVDSVREDVRTHKLKKRFTDDLLYDRIKLFSFSNEFFVSTFRTPKGEEAIQRLEADIEDLDRSDDDESDQDNGKGGPEEEEESASAVEAPTNDKIPAERTVQTKGMSASVKQQLEKLDERRKERDERRKGYEVVLAKKPDPNVDDQKLARTLEKDIRERGECVLRTDPDYVSHDKDLKPTAKAKLQRLITLQKFVVELRTKFNVKFLEMREEKRGIIAALNKIVRRLREINALLGLDNASLSPFELTPEEQPESAFEMSREDLDEYSRVKQEEKVLAEEAKKAQRGFGADLAGATTTAREGSADARMSRSTRKESNKKSTQYSFSDRGSRASTVFASMNRERLSAELKVKLDNVKVSENEEEEREMRNAELKSEKAELERTAKAIQEDFDLKLFDLLQERGVVDSDICLSDLHLLLLFREYQLLLVFRSRDKELKRQLATLRDDSVTVEKNVESLRAKISDLEQVLARLQDEKKERKHVAETFIAEKFPADKTAYVLKVYNRKIKRKVNETDGEDDDITSDDEDEVEDEDDILEEICPPSCSVEAWERVLQLRNEKLDTQDALNMSKATSEKFSRQLGDLTNKDLVEIKENIKKCNDKKKELEKEKRKVLNMLDTIVPLRCNQIKCLNDEFRYPSHPGRLNVVVVSDSELLRLSSRLTELAAIKCERRAQLEDGASELEEVRQQKAQVQKVHASWEAKVHEVMMLKFGQHVDLEMLELCGASRRVESKKEELRQLELRWERELRKQENKIDGLRSRLQSRLIENTHLLQDFGTYEGERQQLQSSLAHSTANATNRFRSTRVATKEDRENLSELISAQQGEIAALTAEILMLKRKGGYAYSPSLY</sequence>
<feature type="compositionally biased region" description="Basic and acidic residues" evidence="10">
    <location>
        <begin position="680"/>
        <end position="696"/>
    </location>
</feature>
<dbReference type="InterPro" id="IPR036322">
    <property type="entry name" value="WD40_repeat_dom_sf"/>
</dbReference>
<feature type="coiled-coil region" evidence="9">
    <location>
        <begin position="964"/>
        <end position="991"/>
    </location>
</feature>
<name>A0A7G2CI19_9TRYP</name>
<feature type="coiled-coil region" evidence="9">
    <location>
        <begin position="817"/>
        <end position="861"/>
    </location>
</feature>
<evidence type="ECO:0000313" key="12">
    <source>
        <dbReference type="Proteomes" id="UP000515908"/>
    </source>
</evidence>
<organism evidence="11 12">
    <name type="scientific">Angomonas deanei</name>
    <dbReference type="NCBI Taxonomy" id="59799"/>
    <lineage>
        <taxon>Eukaryota</taxon>
        <taxon>Discoba</taxon>
        <taxon>Euglenozoa</taxon>
        <taxon>Kinetoplastea</taxon>
        <taxon>Metakinetoplastina</taxon>
        <taxon>Trypanosomatida</taxon>
        <taxon>Trypanosomatidae</taxon>
        <taxon>Strigomonadinae</taxon>
        <taxon>Angomonas</taxon>
    </lineage>
</organism>
<feature type="compositionally biased region" description="Polar residues" evidence="10">
    <location>
        <begin position="479"/>
        <end position="491"/>
    </location>
</feature>
<keyword evidence="6 9" id="KW-0175">Coiled coil</keyword>
<evidence type="ECO:0000256" key="6">
    <source>
        <dbReference type="ARBA" id="ARBA00023054"/>
    </source>
</evidence>